<dbReference type="PRINTS" id="PR00463">
    <property type="entry name" value="EP450I"/>
</dbReference>
<dbReference type="PANTHER" id="PTHR24291:SF50">
    <property type="entry name" value="BIFUNCTIONAL ALBAFLAVENONE MONOOXYGENASE_TERPENE SYNTHASE"/>
    <property type="match status" value="1"/>
</dbReference>
<keyword evidence="4 7" id="KW-0560">Oxidoreductase</keyword>
<keyword evidence="5 7" id="KW-0408">Iron</keyword>
<evidence type="ECO:0000256" key="3">
    <source>
        <dbReference type="ARBA" id="ARBA00022723"/>
    </source>
</evidence>
<dbReference type="Pfam" id="PF00067">
    <property type="entry name" value="p450"/>
    <property type="match status" value="1"/>
</dbReference>
<dbReference type="InterPro" id="IPR002401">
    <property type="entry name" value="Cyt_P450_E_grp-I"/>
</dbReference>
<proteinExistence type="inferred from homology"/>
<name>A0ABQ1QU38_9FLAO</name>
<dbReference type="InterPro" id="IPR036396">
    <property type="entry name" value="Cyt_P450_sf"/>
</dbReference>
<keyword evidence="2 7" id="KW-0349">Heme</keyword>
<reference evidence="9" key="1">
    <citation type="journal article" date="2019" name="Int. J. Syst. Evol. Microbiol.">
        <title>The Global Catalogue of Microorganisms (GCM) 10K type strain sequencing project: providing services to taxonomists for standard genome sequencing and annotation.</title>
        <authorList>
            <consortium name="The Broad Institute Genomics Platform"/>
            <consortium name="The Broad Institute Genome Sequencing Center for Infectious Disease"/>
            <person name="Wu L."/>
            <person name="Ma J."/>
        </authorList>
    </citation>
    <scope>NUCLEOTIDE SEQUENCE [LARGE SCALE GENOMIC DNA]</scope>
    <source>
        <strain evidence="9">CGMCC 1.12606</strain>
    </source>
</reference>
<keyword evidence="9" id="KW-1185">Reference proteome</keyword>
<evidence type="ECO:0000313" key="9">
    <source>
        <dbReference type="Proteomes" id="UP000625780"/>
    </source>
</evidence>
<sequence length="442" mass="51856">MGEIKTVSLLEVLKNRKRILANPLPFHSENFEKYGDTFKVRVGPGRPVVFTRDPEIIQQVLQKQQKKFRKSPLQTKDLAKYIGNGLLTAEGEHWRVQRRMIQPAFHKKKLEGLLGTMRSAIREEIKRIQPGREQDIFPLMGDLAFQVVAKSLFSNTEIREEMRELQEITETNQRMLIREMRQPYLVWWFKLSGKIRKHLGYAERGRELLNALIEERVSQQREEDDLLDMLLGATYEDGTHMERRQLIDEVLILFTAGHETTANALSFTLFLLATHPEIQEKVYREVQKNKGGDVDTLEWIARFQYTQQCIEEAMRLYPPVYVIDRMATEAVELSGHRFTKGTLLLMSVYELHRYRSFWENPELFMPERFSRERKKEMGPYYYPFGAGPRMCIGNNFAMYEMVLTLVEIVSKYRIESDSEEVVLNPLISLKPVSVALNFIPRE</sequence>
<gene>
    <name evidence="8" type="ORF">GCM10011361_11660</name>
</gene>
<evidence type="ECO:0000256" key="2">
    <source>
        <dbReference type="ARBA" id="ARBA00022617"/>
    </source>
</evidence>
<evidence type="ECO:0000313" key="8">
    <source>
        <dbReference type="EMBL" id="GGD46409.1"/>
    </source>
</evidence>
<dbReference type="SUPFAM" id="SSF48264">
    <property type="entry name" value="Cytochrome P450"/>
    <property type="match status" value="1"/>
</dbReference>
<dbReference type="PRINTS" id="PR00385">
    <property type="entry name" value="P450"/>
</dbReference>
<protein>
    <submittedName>
        <fullName evidence="8">Cytochrome P450</fullName>
    </submittedName>
</protein>
<dbReference type="PANTHER" id="PTHR24291">
    <property type="entry name" value="CYTOCHROME P450 FAMILY 4"/>
    <property type="match status" value="1"/>
</dbReference>
<dbReference type="EMBL" id="BMFH01000001">
    <property type="protein sequence ID" value="GGD46409.1"/>
    <property type="molecule type" value="Genomic_DNA"/>
</dbReference>
<dbReference type="PROSITE" id="PS00086">
    <property type="entry name" value="CYTOCHROME_P450"/>
    <property type="match status" value="1"/>
</dbReference>
<keyword evidence="3 7" id="KW-0479">Metal-binding</keyword>
<keyword evidence="6 7" id="KW-0503">Monooxygenase</keyword>
<evidence type="ECO:0000256" key="6">
    <source>
        <dbReference type="ARBA" id="ARBA00023033"/>
    </source>
</evidence>
<evidence type="ECO:0000256" key="7">
    <source>
        <dbReference type="RuleBase" id="RU000461"/>
    </source>
</evidence>
<evidence type="ECO:0000256" key="5">
    <source>
        <dbReference type="ARBA" id="ARBA00023004"/>
    </source>
</evidence>
<dbReference type="InterPro" id="IPR001128">
    <property type="entry name" value="Cyt_P450"/>
</dbReference>
<accession>A0ABQ1QU38</accession>
<dbReference type="RefSeq" id="WP_188369746.1">
    <property type="nucleotide sequence ID" value="NZ_BMFH01000001.1"/>
</dbReference>
<comment type="caution">
    <text evidence="8">The sequence shown here is derived from an EMBL/GenBank/DDBJ whole genome shotgun (WGS) entry which is preliminary data.</text>
</comment>
<dbReference type="InterPro" id="IPR017972">
    <property type="entry name" value="Cyt_P450_CS"/>
</dbReference>
<comment type="similarity">
    <text evidence="1 7">Belongs to the cytochrome P450 family.</text>
</comment>
<dbReference type="Gene3D" id="1.10.630.10">
    <property type="entry name" value="Cytochrome P450"/>
    <property type="match status" value="1"/>
</dbReference>
<organism evidence="8 9">
    <name type="scientific">Muriicola marianensis</name>
    <dbReference type="NCBI Taxonomy" id="1324801"/>
    <lineage>
        <taxon>Bacteria</taxon>
        <taxon>Pseudomonadati</taxon>
        <taxon>Bacteroidota</taxon>
        <taxon>Flavobacteriia</taxon>
        <taxon>Flavobacteriales</taxon>
        <taxon>Flavobacteriaceae</taxon>
        <taxon>Muriicola</taxon>
    </lineage>
</organism>
<dbReference type="Proteomes" id="UP000625780">
    <property type="component" value="Unassembled WGS sequence"/>
</dbReference>
<evidence type="ECO:0000256" key="4">
    <source>
        <dbReference type="ARBA" id="ARBA00023002"/>
    </source>
</evidence>
<dbReference type="InterPro" id="IPR050196">
    <property type="entry name" value="Cytochrome_P450_Monoox"/>
</dbReference>
<evidence type="ECO:0000256" key="1">
    <source>
        <dbReference type="ARBA" id="ARBA00010617"/>
    </source>
</evidence>